<evidence type="ECO:0000259" key="7">
    <source>
        <dbReference type="Pfam" id="PF01729"/>
    </source>
</evidence>
<keyword evidence="10" id="KW-1185">Reference proteome</keyword>
<keyword evidence="4 6" id="KW-0328">Glycosyltransferase</keyword>
<dbReference type="SUPFAM" id="SSF51690">
    <property type="entry name" value="Nicotinate/Quinolinate PRTase C-terminal domain-like"/>
    <property type="match status" value="1"/>
</dbReference>
<dbReference type="InterPro" id="IPR004393">
    <property type="entry name" value="NadC"/>
</dbReference>
<dbReference type="PANTHER" id="PTHR32179:SF3">
    <property type="entry name" value="NICOTINATE-NUCLEOTIDE PYROPHOSPHORYLASE [CARBOXYLATING]"/>
    <property type="match status" value="1"/>
</dbReference>
<comment type="catalytic activity">
    <reaction evidence="6">
        <text>nicotinate beta-D-ribonucleotide + CO2 + diphosphate = quinolinate + 5-phospho-alpha-D-ribose 1-diphosphate + 2 H(+)</text>
        <dbReference type="Rhea" id="RHEA:12733"/>
        <dbReference type="ChEBI" id="CHEBI:15378"/>
        <dbReference type="ChEBI" id="CHEBI:16526"/>
        <dbReference type="ChEBI" id="CHEBI:29959"/>
        <dbReference type="ChEBI" id="CHEBI:33019"/>
        <dbReference type="ChEBI" id="CHEBI:57502"/>
        <dbReference type="ChEBI" id="CHEBI:58017"/>
        <dbReference type="EC" id="2.4.2.19"/>
    </reaction>
</comment>
<sequence length="271" mass="29166">MDQSLRRDLRRFLAEDIGRGDITSALLSPGRIKASVIAREGCTVSGARHARELFIMGGCSARVCVGDGRSARRGNIIMDVAGPARAVLSTERTALNLMSRMSGIATMTARMVRKVGRKTAIYSTRKTAPGLRRFDKEAVVAGGGHAHRMSLDEAVLIKDNHIAAGGSMEDLIRAARRKHRRIEVEVEDIGAAVLAADCGADVILLDNFAPRQAARAVSELRRRRPRPRIEISGGITVQNIARYAGIGADMISVGSLTHSVRGIDYSLDVTG</sequence>
<dbReference type="UniPathway" id="UPA00253">
    <property type="reaction ID" value="UER00331"/>
</dbReference>
<dbReference type="Gene3D" id="3.90.1170.20">
    <property type="entry name" value="Quinolinate phosphoribosyl transferase, N-terminal domain"/>
    <property type="match status" value="1"/>
</dbReference>
<dbReference type="GO" id="GO:0009435">
    <property type="term" value="P:NAD+ biosynthetic process"/>
    <property type="evidence" value="ECO:0007669"/>
    <property type="project" value="UniProtKB-UniPathway"/>
</dbReference>
<dbReference type="FunFam" id="3.20.20.70:FF:000030">
    <property type="entry name" value="Nicotinate-nucleotide pyrophosphorylase, carboxylating"/>
    <property type="match status" value="1"/>
</dbReference>
<evidence type="ECO:0000256" key="6">
    <source>
        <dbReference type="PIRNR" id="PIRNR006250"/>
    </source>
</evidence>
<dbReference type="GO" id="GO:0005737">
    <property type="term" value="C:cytoplasm"/>
    <property type="evidence" value="ECO:0007669"/>
    <property type="project" value="TreeGrafter"/>
</dbReference>
<evidence type="ECO:0000256" key="5">
    <source>
        <dbReference type="ARBA" id="ARBA00022679"/>
    </source>
</evidence>
<comment type="subunit">
    <text evidence="6">Hexamer formed by 3 homodimers.</text>
</comment>
<dbReference type="Pfam" id="PF01729">
    <property type="entry name" value="QRPTase_C"/>
    <property type="match status" value="1"/>
</dbReference>
<evidence type="ECO:0000259" key="8">
    <source>
        <dbReference type="Pfam" id="PF02749"/>
    </source>
</evidence>
<dbReference type="SUPFAM" id="SSF54675">
    <property type="entry name" value="Nicotinate/Quinolinate PRTase N-terminal domain-like"/>
    <property type="match status" value="1"/>
</dbReference>
<dbReference type="PATRIC" id="fig|414004.10.peg.885"/>
<evidence type="ECO:0000256" key="4">
    <source>
        <dbReference type="ARBA" id="ARBA00022676"/>
    </source>
</evidence>
<dbReference type="NCBIfam" id="TIGR00078">
    <property type="entry name" value="nadC"/>
    <property type="match status" value="1"/>
</dbReference>
<evidence type="ECO:0000256" key="2">
    <source>
        <dbReference type="ARBA" id="ARBA00009400"/>
    </source>
</evidence>
<comment type="pathway">
    <text evidence="1 6">Cofactor biosynthesis; NAD(+) biosynthesis; nicotinate D-ribonucleotide from quinolinate: step 1/1.</text>
</comment>
<dbReference type="GO" id="GO:0034213">
    <property type="term" value="P:quinolinate catabolic process"/>
    <property type="evidence" value="ECO:0007669"/>
    <property type="project" value="TreeGrafter"/>
</dbReference>
<dbReference type="HOGENOM" id="CLU_039622_2_0_2"/>
<keyword evidence="3 6" id="KW-0662">Pyridine nucleotide biosynthesis</keyword>
<dbReference type="EnsemblBacteria" id="ABK77593">
    <property type="protein sequence ID" value="ABK77593"/>
    <property type="gene ID" value="CENSYa_0961"/>
</dbReference>
<dbReference type="InterPro" id="IPR002638">
    <property type="entry name" value="Quinolinate_PRibosylTrfase_C"/>
</dbReference>
<dbReference type="KEGG" id="csy:CENSYa_0961"/>
<keyword evidence="5 6" id="KW-0808">Transferase</keyword>
<dbReference type="InterPro" id="IPR037128">
    <property type="entry name" value="Quinolinate_PRibosylTase_N_sf"/>
</dbReference>
<dbReference type="EC" id="2.4.2.19" evidence="6"/>
<proteinExistence type="inferred from homology"/>
<protein>
    <recommendedName>
        <fullName evidence="6">Nicotinate-nucleotide pyrophosphorylase [carboxylating]</fullName>
        <ecNumber evidence="6">2.4.2.19</ecNumber>
    </recommendedName>
    <alternativeName>
        <fullName evidence="6">Quinolinate phosphoribosyltransferase [decarboxylating]</fullName>
    </alternativeName>
</protein>
<evidence type="ECO:0000313" key="10">
    <source>
        <dbReference type="Proteomes" id="UP000000758"/>
    </source>
</evidence>
<feature type="domain" description="Quinolinate phosphoribosyl transferase C-terminal" evidence="7">
    <location>
        <begin position="104"/>
        <end position="268"/>
    </location>
</feature>
<dbReference type="AlphaFoldDB" id="A0RW76"/>
<dbReference type="InterPro" id="IPR022412">
    <property type="entry name" value="Quinolinate_PRibosylTrfase_N"/>
</dbReference>
<comment type="similarity">
    <text evidence="2 6">Belongs to the NadC/ModD family.</text>
</comment>
<dbReference type="PANTHER" id="PTHR32179">
    <property type="entry name" value="NICOTINATE-NUCLEOTIDE PYROPHOSPHORYLASE [CARBOXYLATING]"/>
    <property type="match status" value="1"/>
</dbReference>
<dbReference type="PIRSF" id="PIRSF006250">
    <property type="entry name" value="NadC_ModD"/>
    <property type="match status" value="1"/>
</dbReference>
<dbReference type="EMBL" id="DP000238">
    <property type="protein sequence ID" value="ABK77593.1"/>
    <property type="molecule type" value="Genomic_DNA"/>
</dbReference>
<feature type="domain" description="Quinolinate phosphoribosyl transferase N-terminal" evidence="8">
    <location>
        <begin position="21"/>
        <end position="102"/>
    </location>
</feature>
<comment type="function">
    <text evidence="6">Involved in the catabolism of quinolinic acid (QA).</text>
</comment>
<dbReference type="InterPro" id="IPR013785">
    <property type="entry name" value="Aldolase_TIM"/>
</dbReference>
<name>A0RW76_CENSY</name>
<reference evidence="9 10" key="1">
    <citation type="journal article" date="2006" name="Proc. Natl. Acad. Sci. U.S.A.">
        <title>Genomic analysis of the uncultivated marine crenarchaeote Cenarchaeum symbiosum.</title>
        <authorList>
            <person name="Hallam S.J."/>
            <person name="Konstantinidis K.T."/>
            <person name="Putnam N."/>
            <person name="Schleper C."/>
            <person name="Watanabe Y."/>
            <person name="Sugahara J."/>
            <person name="Preston C."/>
            <person name="de la Torre J."/>
            <person name="Richardson P.M."/>
            <person name="DeLong E.F."/>
        </authorList>
    </citation>
    <scope>NUCLEOTIDE SEQUENCE [LARGE SCALE GENOMIC DNA]</scope>
    <source>
        <strain evidence="10">A</strain>
    </source>
</reference>
<dbReference type="InterPro" id="IPR036068">
    <property type="entry name" value="Nicotinate_pribotase-like_C"/>
</dbReference>
<dbReference type="Gene3D" id="3.20.20.70">
    <property type="entry name" value="Aldolase class I"/>
    <property type="match status" value="1"/>
</dbReference>
<dbReference type="Pfam" id="PF02749">
    <property type="entry name" value="QRPTase_N"/>
    <property type="match status" value="1"/>
</dbReference>
<dbReference type="STRING" id="414004.CENSYa_0961"/>
<dbReference type="InterPro" id="IPR027277">
    <property type="entry name" value="NadC/ModD"/>
</dbReference>
<organism evidence="9 10">
    <name type="scientific">Cenarchaeum symbiosum (strain A)</name>
    <dbReference type="NCBI Taxonomy" id="414004"/>
    <lineage>
        <taxon>Archaea</taxon>
        <taxon>Nitrososphaerota</taxon>
        <taxon>Candidatus Cenarchaeales</taxon>
        <taxon>Candidatus Cenarchaeaceae</taxon>
        <taxon>Candidatus Cenarchaeum</taxon>
    </lineage>
</organism>
<dbReference type="CDD" id="cd01572">
    <property type="entry name" value="QPRTase"/>
    <property type="match status" value="1"/>
</dbReference>
<evidence type="ECO:0000256" key="1">
    <source>
        <dbReference type="ARBA" id="ARBA00004893"/>
    </source>
</evidence>
<dbReference type="GO" id="GO:0004514">
    <property type="term" value="F:nicotinate-nucleotide diphosphorylase (carboxylating) activity"/>
    <property type="evidence" value="ECO:0007669"/>
    <property type="project" value="UniProtKB-EC"/>
</dbReference>
<dbReference type="Proteomes" id="UP000000758">
    <property type="component" value="Chromosome"/>
</dbReference>
<gene>
    <name evidence="9" type="ordered locus">CENSYa_0961</name>
</gene>
<evidence type="ECO:0000313" key="9">
    <source>
        <dbReference type="EMBL" id="ABK77593.1"/>
    </source>
</evidence>
<evidence type="ECO:0000256" key="3">
    <source>
        <dbReference type="ARBA" id="ARBA00022642"/>
    </source>
</evidence>
<accession>A0RW76</accession>